<sequence>MARITGLLAAVLSVGFFLTSCTPHTQYRDNGQCVSQTAVPNADCEQHALQYLPTDNGAQYLLGFIEFDDQGQLWDRQQMRTVLDTVYEQTAKKDILLVSFVHGWKHSAAPGDSNIETFRRFLAKLSDTEQFVARTTGSQPRLVTGIYLGWRGGSLTVPYLENITFWDRKNTAEKVGHGRVTEVLSHLEDVKRTRDSMVCRADDGVGGADCESSTRLITLGHSFGGAIVHTALAQILENRFIQTKGPAGQKSDVQGFGNLVVLINPAFEANLYTPLSDMSTERGFYTADQRPVLLILTSEADLATKIAFPAGRRLSTMFEKSNSQHVRRNAASGELESIDEQRANRTAVGHFEPYRTHHLAPKAVQKREAVQSASAAESVRTFVQASDGWKNDTKGSRLEFGAVVLERTAGSAARNPYLVTSVDKNLIAGHNDIDDERIIEFVKQLVLFSSYENTELLRQSLFHEK</sequence>
<evidence type="ECO:0000313" key="2">
    <source>
        <dbReference type="Proteomes" id="UP000596092"/>
    </source>
</evidence>
<dbReference type="RefSeq" id="WP_199263994.1">
    <property type="nucleotide sequence ID" value="NZ_CP054140.1"/>
</dbReference>
<accession>A0A7T5VC54</accession>
<evidence type="ECO:0000313" key="1">
    <source>
        <dbReference type="EMBL" id="QQG65175.1"/>
    </source>
</evidence>
<name>A0A7T5VC54_9BACT</name>
<dbReference type="Proteomes" id="UP000596092">
    <property type="component" value="Chromosome"/>
</dbReference>
<dbReference type="EMBL" id="CP054140">
    <property type="protein sequence ID" value="QQG65175.1"/>
    <property type="molecule type" value="Genomic_DNA"/>
</dbReference>
<dbReference type="AlphaFoldDB" id="A0A7T5VC54"/>
<reference evidence="1 2" key="1">
    <citation type="submission" date="2020-05" db="EMBL/GenBank/DDBJ databases">
        <title>Complete genome of Desulfobulbus oligotrophicus.</title>
        <authorList>
            <person name="Podar M."/>
        </authorList>
    </citation>
    <scope>NUCLEOTIDE SEQUENCE [LARGE SCALE GENOMIC DNA]</scope>
    <source>
        <strain evidence="1 2">Prop6</strain>
    </source>
</reference>
<proteinExistence type="predicted"/>
<gene>
    <name evidence="1" type="ORF">HP555_04470</name>
</gene>
<keyword evidence="2" id="KW-1185">Reference proteome</keyword>
<organism evidence="1 2">
    <name type="scientific">Desulfobulbus oligotrophicus</name>
    <dbReference type="NCBI Taxonomy" id="1909699"/>
    <lineage>
        <taxon>Bacteria</taxon>
        <taxon>Pseudomonadati</taxon>
        <taxon>Thermodesulfobacteriota</taxon>
        <taxon>Desulfobulbia</taxon>
        <taxon>Desulfobulbales</taxon>
        <taxon>Desulfobulbaceae</taxon>
        <taxon>Desulfobulbus</taxon>
    </lineage>
</organism>
<dbReference type="PROSITE" id="PS51257">
    <property type="entry name" value="PROKAR_LIPOPROTEIN"/>
    <property type="match status" value="1"/>
</dbReference>
<dbReference type="KEGG" id="dog:HP555_04470"/>
<protein>
    <submittedName>
        <fullName evidence="1">Esterase</fullName>
    </submittedName>
</protein>